<keyword evidence="9 12" id="KW-0328">Glycosyltransferase</keyword>
<dbReference type="InterPro" id="IPR050054">
    <property type="entry name" value="UPRTase/APRTase"/>
</dbReference>
<dbReference type="EMBL" id="JACHMW010000001">
    <property type="protein sequence ID" value="MBB5847908.1"/>
    <property type="molecule type" value="Genomic_DNA"/>
</dbReference>
<evidence type="ECO:0000256" key="8">
    <source>
        <dbReference type="ARBA" id="ARBA00022490"/>
    </source>
</evidence>
<comment type="catalytic activity">
    <reaction evidence="1 12">
        <text>AMP + diphosphate = 5-phospho-alpha-D-ribose 1-diphosphate + adenine</text>
        <dbReference type="Rhea" id="RHEA:16609"/>
        <dbReference type="ChEBI" id="CHEBI:16708"/>
        <dbReference type="ChEBI" id="CHEBI:33019"/>
        <dbReference type="ChEBI" id="CHEBI:58017"/>
        <dbReference type="ChEBI" id="CHEBI:456215"/>
        <dbReference type="EC" id="2.4.2.7"/>
    </reaction>
</comment>
<dbReference type="NCBIfam" id="NF002636">
    <property type="entry name" value="PRK02304.1-5"/>
    <property type="match status" value="1"/>
</dbReference>
<evidence type="ECO:0000256" key="7">
    <source>
        <dbReference type="ARBA" id="ARBA00011893"/>
    </source>
</evidence>
<dbReference type="GO" id="GO:0003999">
    <property type="term" value="F:adenine phosphoribosyltransferase activity"/>
    <property type="evidence" value="ECO:0007669"/>
    <property type="project" value="UniProtKB-UniRule"/>
</dbReference>
<accession>A0A7W9JHB0</accession>
<dbReference type="GO" id="GO:0016208">
    <property type="term" value="F:AMP binding"/>
    <property type="evidence" value="ECO:0007669"/>
    <property type="project" value="TreeGrafter"/>
</dbReference>
<evidence type="ECO:0000256" key="11">
    <source>
        <dbReference type="ARBA" id="ARBA00022726"/>
    </source>
</evidence>
<comment type="function">
    <text evidence="2 12">Catalyzes a salvage reaction resulting in the formation of AMP, that is energically less costly than de novo synthesis.</text>
</comment>
<dbReference type="GO" id="GO:0044209">
    <property type="term" value="P:AMP salvage"/>
    <property type="evidence" value="ECO:0007669"/>
    <property type="project" value="UniProtKB-UniRule"/>
</dbReference>
<dbReference type="CDD" id="cd06223">
    <property type="entry name" value="PRTases_typeI"/>
    <property type="match status" value="1"/>
</dbReference>
<dbReference type="Gene3D" id="3.40.50.2020">
    <property type="match status" value="1"/>
</dbReference>
<dbReference type="AlphaFoldDB" id="A0A7W9JHB0"/>
<gene>
    <name evidence="12" type="primary">apt</name>
    <name evidence="14" type="ORF">HDA33_000472</name>
</gene>
<evidence type="ECO:0000256" key="5">
    <source>
        <dbReference type="ARBA" id="ARBA00008391"/>
    </source>
</evidence>
<dbReference type="EC" id="2.4.2.7" evidence="7 12"/>
<feature type="domain" description="Phosphoribosyltransferase" evidence="13">
    <location>
        <begin position="51"/>
        <end position="153"/>
    </location>
</feature>
<evidence type="ECO:0000256" key="1">
    <source>
        <dbReference type="ARBA" id="ARBA00000868"/>
    </source>
</evidence>
<keyword evidence="15" id="KW-1185">Reference proteome</keyword>
<dbReference type="GO" id="GO:0006166">
    <property type="term" value="P:purine ribonucleoside salvage"/>
    <property type="evidence" value="ECO:0007669"/>
    <property type="project" value="UniProtKB-KW"/>
</dbReference>
<dbReference type="HAMAP" id="MF_00004">
    <property type="entry name" value="Aden_phosphoribosyltr"/>
    <property type="match status" value="1"/>
</dbReference>
<name>A0A7W9JHB0_9MICC</name>
<evidence type="ECO:0000256" key="4">
    <source>
        <dbReference type="ARBA" id="ARBA00004659"/>
    </source>
</evidence>
<dbReference type="SUPFAM" id="SSF53271">
    <property type="entry name" value="PRTase-like"/>
    <property type="match status" value="1"/>
</dbReference>
<proteinExistence type="inferred from homology"/>
<dbReference type="InterPro" id="IPR005764">
    <property type="entry name" value="Ade_phspho_trans"/>
</dbReference>
<keyword evidence="8 12" id="KW-0963">Cytoplasm</keyword>
<dbReference type="InterPro" id="IPR029057">
    <property type="entry name" value="PRTase-like"/>
</dbReference>
<dbReference type="PANTHER" id="PTHR32315:SF3">
    <property type="entry name" value="ADENINE PHOSPHORIBOSYLTRANSFERASE"/>
    <property type="match status" value="1"/>
</dbReference>
<dbReference type="Pfam" id="PF00156">
    <property type="entry name" value="Pribosyltran"/>
    <property type="match status" value="1"/>
</dbReference>
<dbReference type="GO" id="GO:0002055">
    <property type="term" value="F:adenine binding"/>
    <property type="evidence" value="ECO:0007669"/>
    <property type="project" value="TreeGrafter"/>
</dbReference>
<comment type="subcellular location">
    <subcellularLocation>
        <location evidence="3 12">Cytoplasm</location>
    </subcellularLocation>
</comment>
<dbReference type="GO" id="GO:0005737">
    <property type="term" value="C:cytoplasm"/>
    <property type="evidence" value="ECO:0007669"/>
    <property type="project" value="UniProtKB-SubCell"/>
</dbReference>
<evidence type="ECO:0000256" key="10">
    <source>
        <dbReference type="ARBA" id="ARBA00022679"/>
    </source>
</evidence>
<dbReference type="UniPathway" id="UPA00588">
    <property type="reaction ID" value="UER00646"/>
</dbReference>
<reference evidence="14 15" key="1">
    <citation type="submission" date="2020-08" db="EMBL/GenBank/DDBJ databases">
        <title>Sequencing the genomes of 1000 actinobacteria strains.</title>
        <authorList>
            <person name="Klenk H.-P."/>
        </authorList>
    </citation>
    <scope>NUCLEOTIDE SEQUENCE [LARGE SCALE GENOMIC DNA]</scope>
    <source>
        <strain evidence="14 15">DSM 17945</strain>
    </source>
</reference>
<dbReference type="PANTHER" id="PTHR32315">
    <property type="entry name" value="ADENINE PHOSPHORIBOSYLTRANSFERASE"/>
    <property type="match status" value="1"/>
</dbReference>
<comment type="pathway">
    <text evidence="4 12">Purine metabolism; AMP biosynthesis via salvage pathway; AMP from adenine: step 1/1.</text>
</comment>
<evidence type="ECO:0000256" key="9">
    <source>
        <dbReference type="ARBA" id="ARBA00022676"/>
    </source>
</evidence>
<dbReference type="RefSeq" id="WP_184170499.1">
    <property type="nucleotide sequence ID" value="NZ_BAABAG010000021.1"/>
</dbReference>
<evidence type="ECO:0000313" key="14">
    <source>
        <dbReference type="EMBL" id="MBB5847908.1"/>
    </source>
</evidence>
<evidence type="ECO:0000256" key="12">
    <source>
        <dbReference type="HAMAP-Rule" id="MF_00004"/>
    </source>
</evidence>
<comment type="caution">
    <text evidence="14">The sequence shown here is derived from an EMBL/GenBank/DDBJ whole genome shotgun (WGS) entry which is preliminary data.</text>
</comment>
<evidence type="ECO:0000256" key="2">
    <source>
        <dbReference type="ARBA" id="ARBA00003968"/>
    </source>
</evidence>
<organism evidence="14 15">
    <name type="scientific">Micrococcus endophyticus</name>
    <dbReference type="NCBI Taxonomy" id="455343"/>
    <lineage>
        <taxon>Bacteria</taxon>
        <taxon>Bacillati</taxon>
        <taxon>Actinomycetota</taxon>
        <taxon>Actinomycetes</taxon>
        <taxon>Micrococcales</taxon>
        <taxon>Micrococcaceae</taxon>
        <taxon>Micrococcus</taxon>
    </lineage>
</organism>
<comment type="similarity">
    <text evidence="5 12">Belongs to the purine/pyrimidine phosphoribosyltransferase family.</text>
</comment>
<evidence type="ECO:0000313" key="15">
    <source>
        <dbReference type="Proteomes" id="UP000567246"/>
    </source>
</evidence>
<dbReference type="GO" id="GO:0006168">
    <property type="term" value="P:adenine salvage"/>
    <property type="evidence" value="ECO:0007669"/>
    <property type="project" value="InterPro"/>
</dbReference>
<dbReference type="FunFam" id="3.40.50.2020:FF:000004">
    <property type="entry name" value="Adenine phosphoribosyltransferase"/>
    <property type="match status" value="1"/>
</dbReference>
<dbReference type="InterPro" id="IPR000836">
    <property type="entry name" value="PRTase_dom"/>
</dbReference>
<evidence type="ECO:0000259" key="13">
    <source>
        <dbReference type="Pfam" id="PF00156"/>
    </source>
</evidence>
<comment type="subunit">
    <text evidence="6 12">Homodimer.</text>
</comment>
<keyword evidence="10 12" id="KW-0808">Transferase</keyword>
<protein>
    <recommendedName>
        <fullName evidence="7 12">Adenine phosphoribosyltransferase</fullName>
        <shortName evidence="12">APRT</shortName>
        <ecNumber evidence="7 12">2.4.2.7</ecNumber>
    </recommendedName>
</protein>
<keyword evidence="11 12" id="KW-0660">Purine salvage</keyword>
<evidence type="ECO:0000256" key="3">
    <source>
        <dbReference type="ARBA" id="ARBA00004496"/>
    </source>
</evidence>
<evidence type="ECO:0000256" key="6">
    <source>
        <dbReference type="ARBA" id="ARBA00011738"/>
    </source>
</evidence>
<dbReference type="Proteomes" id="UP000567246">
    <property type="component" value="Unassembled WGS sequence"/>
</dbReference>
<sequence length="173" mass="17664">MTADDDILRARGLIRVVHDHPEPGIAFQDITPLLADARALRACVEAMVAPFAGRFDVVAGLEARGFLLAGAAAVLTGSGLIPLRKAGRLPAPAARADYVLEYGQASIEVSEDLGAGDRVLVVDDVLATGGTLAAAHRLVAARGASVAGSACLLELDGLGGRDVVPDVHTLIGV</sequence>